<reference evidence="3" key="1">
    <citation type="submission" date="2017-02" db="UniProtKB">
        <authorList>
            <consortium name="WormBaseParasite"/>
        </authorList>
    </citation>
    <scope>IDENTIFICATION</scope>
</reference>
<dbReference type="WBParaSite" id="ALUE_0002079401-mRNA-1">
    <property type="protein sequence ID" value="ALUE_0002079401-mRNA-1"/>
    <property type="gene ID" value="ALUE_0002079401"/>
</dbReference>
<keyword evidence="2" id="KW-1185">Reference proteome</keyword>
<feature type="signal peptide" evidence="1">
    <location>
        <begin position="1"/>
        <end position="20"/>
    </location>
</feature>
<proteinExistence type="predicted"/>
<dbReference type="GO" id="GO:0005892">
    <property type="term" value="C:acetylcholine-gated channel complex"/>
    <property type="evidence" value="ECO:0007669"/>
    <property type="project" value="InterPro"/>
</dbReference>
<name>A0A0M3IPW6_ASCLU</name>
<dbReference type="Pfam" id="PF17175">
    <property type="entry name" value="MOLO1"/>
    <property type="match status" value="1"/>
</dbReference>
<evidence type="ECO:0000313" key="2">
    <source>
        <dbReference type="Proteomes" id="UP000036681"/>
    </source>
</evidence>
<dbReference type="InterPro" id="IPR033438">
    <property type="entry name" value="MOLO1"/>
</dbReference>
<dbReference type="AlphaFoldDB" id="A0A0M3IPW6"/>
<organism evidence="2 3">
    <name type="scientific">Ascaris lumbricoides</name>
    <name type="common">Giant roundworm</name>
    <dbReference type="NCBI Taxonomy" id="6252"/>
    <lineage>
        <taxon>Eukaryota</taxon>
        <taxon>Metazoa</taxon>
        <taxon>Ecdysozoa</taxon>
        <taxon>Nematoda</taxon>
        <taxon>Chromadorea</taxon>
        <taxon>Rhabditida</taxon>
        <taxon>Spirurina</taxon>
        <taxon>Ascaridomorpha</taxon>
        <taxon>Ascaridoidea</taxon>
        <taxon>Ascarididae</taxon>
        <taxon>Ascaris</taxon>
    </lineage>
</organism>
<feature type="chain" id="PRO_5005657113" evidence="1">
    <location>
        <begin position="21"/>
        <end position="71"/>
    </location>
</feature>
<protein>
    <submittedName>
        <fullName evidence="3">Thyroglobulin type-1 domain-containing protein</fullName>
    </submittedName>
</protein>
<evidence type="ECO:0000256" key="1">
    <source>
        <dbReference type="SAM" id="SignalP"/>
    </source>
</evidence>
<accession>A0A0M3IPW6</accession>
<dbReference type="Proteomes" id="UP000036681">
    <property type="component" value="Unplaced"/>
</dbReference>
<sequence>MINALISLLFLLFLVADVCSTQWTSSGYPDLRGPTVSSCAIKPRTGSLLYVCDPDHVLNKTEGAAFHRVYE</sequence>
<evidence type="ECO:0000313" key="3">
    <source>
        <dbReference type="WBParaSite" id="ALUE_0002079401-mRNA-1"/>
    </source>
</evidence>
<keyword evidence="1" id="KW-0732">Signal</keyword>